<proteinExistence type="predicted"/>
<dbReference type="Proteomes" id="UP000320421">
    <property type="component" value="Chromosome"/>
</dbReference>
<dbReference type="PANTHER" id="PTHR36436">
    <property type="entry name" value="SLL5081 PROTEIN"/>
    <property type="match status" value="1"/>
</dbReference>
<organism evidence="1 2">
    <name type="scientific">Gimesia chilikensis</name>
    <dbReference type="NCBI Taxonomy" id="2605989"/>
    <lineage>
        <taxon>Bacteria</taxon>
        <taxon>Pseudomonadati</taxon>
        <taxon>Planctomycetota</taxon>
        <taxon>Planctomycetia</taxon>
        <taxon>Planctomycetales</taxon>
        <taxon>Planctomycetaceae</taxon>
        <taxon>Gimesia</taxon>
    </lineage>
</organism>
<sequence>MNNHRQYIESHFPERVDELVSQLVPCVLGETEPVDESEIAVCRSKFCGAPDLPPDFAWPMTKDGPCWFLGQLNFRDLAQFQLPHNLPETGLLSFFYHDAGGYPDDGKESVVFYFDDLTGFQRAKIVRDTRWGDDFHERHLYPRQFSFCQGYSLPEALFLNDRELREIAHQFNCDHADGTHQFFGIPLFHWELLSSYQMLASFGECSDEIIFSLPEQDLLALDFKHIEVDYLCT</sequence>
<dbReference type="Gene3D" id="2.30.320.10">
    <property type="entry name" value="YwqG-like"/>
    <property type="match status" value="1"/>
</dbReference>
<protein>
    <recommendedName>
        <fullName evidence="3">DUF1963 domain-containing protein</fullName>
    </recommendedName>
</protein>
<dbReference type="SUPFAM" id="SSF103032">
    <property type="entry name" value="Hypothetical protein YwqG"/>
    <property type="match status" value="1"/>
</dbReference>
<evidence type="ECO:0000313" key="2">
    <source>
        <dbReference type="Proteomes" id="UP000320421"/>
    </source>
</evidence>
<dbReference type="AlphaFoldDB" id="A0A517PGZ4"/>
<accession>A0A517PGZ4</accession>
<dbReference type="InterPro" id="IPR015315">
    <property type="entry name" value="DUF1963"/>
</dbReference>
<evidence type="ECO:0000313" key="1">
    <source>
        <dbReference type="EMBL" id="QDT18653.1"/>
    </source>
</evidence>
<dbReference type="PANTHER" id="PTHR36436:SF6">
    <property type="entry name" value="SLL5081 PROTEIN"/>
    <property type="match status" value="1"/>
</dbReference>
<reference evidence="1 2" key="1">
    <citation type="submission" date="2019-02" db="EMBL/GenBank/DDBJ databases">
        <title>Deep-cultivation of Planctomycetes and their phenomic and genomic characterization uncovers novel biology.</title>
        <authorList>
            <person name="Wiegand S."/>
            <person name="Jogler M."/>
            <person name="Boedeker C."/>
            <person name="Pinto D."/>
            <person name="Vollmers J."/>
            <person name="Rivas-Marin E."/>
            <person name="Kohn T."/>
            <person name="Peeters S.H."/>
            <person name="Heuer A."/>
            <person name="Rast P."/>
            <person name="Oberbeckmann S."/>
            <person name="Bunk B."/>
            <person name="Jeske O."/>
            <person name="Meyerdierks A."/>
            <person name="Storesund J.E."/>
            <person name="Kallscheuer N."/>
            <person name="Luecker S."/>
            <person name="Lage O.M."/>
            <person name="Pohl T."/>
            <person name="Merkel B.J."/>
            <person name="Hornburger P."/>
            <person name="Mueller R.-W."/>
            <person name="Bruemmer F."/>
            <person name="Labrenz M."/>
            <person name="Spormann A.M."/>
            <person name="Op den Camp H."/>
            <person name="Overmann J."/>
            <person name="Amann R."/>
            <person name="Jetten M.S.M."/>
            <person name="Mascher T."/>
            <person name="Medema M.H."/>
            <person name="Devos D.P."/>
            <person name="Kaster A.-K."/>
            <person name="Ovreas L."/>
            <person name="Rohde M."/>
            <person name="Galperin M.Y."/>
            <person name="Jogler C."/>
        </authorList>
    </citation>
    <scope>NUCLEOTIDE SEQUENCE [LARGE SCALE GENOMIC DNA]</scope>
    <source>
        <strain evidence="1 2">HG66A1</strain>
    </source>
</reference>
<gene>
    <name evidence="1" type="ORF">HG66A1_04150</name>
</gene>
<evidence type="ECO:0008006" key="3">
    <source>
        <dbReference type="Google" id="ProtNLM"/>
    </source>
</evidence>
<keyword evidence="2" id="KW-1185">Reference proteome</keyword>
<dbReference type="EMBL" id="CP036266">
    <property type="protein sequence ID" value="QDT18653.1"/>
    <property type="molecule type" value="Genomic_DNA"/>
</dbReference>
<name>A0A517PGZ4_9PLAN</name>
<dbReference type="Pfam" id="PF09234">
    <property type="entry name" value="DUF1963"/>
    <property type="match status" value="1"/>
</dbReference>
<dbReference type="InterPro" id="IPR035948">
    <property type="entry name" value="YwqG-like_sf"/>
</dbReference>